<protein>
    <submittedName>
        <fullName evidence="1">Cytoplasmic protein</fullName>
    </submittedName>
</protein>
<evidence type="ECO:0000313" key="1">
    <source>
        <dbReference type="EMBL" id="TMP77682.1"/>
    </source>
</evidence>
<dbReference type="OrthoDB" id="5451596at2"/>
<dbReference type="RefSeq" id="WP_138569042.1">
    <property type="nucleotide sequence ID" value="NZ_PNCM01000052.1"/>
</dbReference>
<accession>A0A5S3YNR9</accession>
<reference evidence="2" key="2">
    <citation type="submission" date="2019-06" db="EMBL/GenBank/DDBJ databases">
        <title>Co-occurence of chitin degradation, pigmentation and bioactivity in marine Pseudoalteromonas.</title>
        <authorList>
            <person name="Sonnenschein E.C."/>
            <person name="Bech P.K."/>
        </authorList>
    </citation>
    <scope>NUCLEOTIDE SEQUENCE [LARGE SCALE GENOMIC DNA]</scope>
    <source>
        <strain evidence="2">S1189</strain>
    </source>
</reference>
<reference evidence="1 2" key="1">
    <citation type="submission" date="2017-12" db="EMBL/GenBank/DDBJ databases">
        <authorList>
            <person name="Paulsen S."/>
            <person name="Gram L.K."/>
        </authorList>
    </citation>
    <scope>NUCLEOTIDE SEQUENCE [LARGE SCALE GENOMIC DNA]</scope>
    <source>
        <strain evidence="1 2">S1189</strain>
    </source>
</reference>
<dbReference type="AlphaFoldDB" id="A0A5S3YNR9"/>
<dbReference type="Proteomes" id="UP000307362">
    <property type="component" value="Unassembled WGS sequence"/>
</dbReference>
<organism evidence="1 2">
    <name type="scientific">Pseudoalteromonas phenolica</name>
    <dbReference type="NCBI Taxonomy" id="161398"/>
    <lineage>
        <taxon>Bacteria</taxon>
        <taxon>Pseudomonadati</taxon>
        <taxon>Pseudomonadota</taxon>
        <taxon>Gammaproteobacteria</taxon>
        <taxon>Alteromonadales</taxon>
        <taxon>Pseudoalteromonadaceae</taxon>
        <taxon>Pseudoalteromonas</taxon>
    </lineage>
</organism>
<gene>
    <name evidence="1" type="ORF">CWB73_19115</name>
</gene>
<proteinExistence type="predicted"/>
<sequence>MEIIFTKGNAKYGHLKCVRNDGTFTETQMPEQGVAPHDMIHFVVEKYFAIKGAFYGQLKAGADISFKLEHNEVSREIANKIDVWQTESMVESLQSLLWSGEKPDYASFQYMTEQACLSRNMPVPKIEIDNFETMTNVLISLNNQWKLLEKGQYISVEF</sequence>
<name>A0A5S3YNR9_9GAMM</name>
<evidence type="ECO:0000313" key="2">
    <source>
        <dbReference type="Proteomes" id="UP000307362"/>
    </source>
</evidence>
<comment type="caution">
    <text evidence="1">The sequence shown here is derived from an EMBL/GenBank/DDBJ whole genome shotgun (WGS) entry which is preliminary data.</text>
</comment>
<dbReference type="EMBL" id="PNCM01000052">
    <property type="protein sequence ID" value="TMP77682.1"/>
    <property type="molecule type" value="Genomic_DNA"/>
</dbReference>